<dbReference type="RefSeq" id="WP_132746788.1">
    <property type="nucleotide sequence ID" value="NZ_SLXK01000021.1"/>
</dbReference>
<protein>
    <submittedName>
        <fullName evidence="1">Uncharacterized protein</fullName>
    </submittedName>
</protein>
<keyword evidence="2" id="KW-1185">Reference proteome</keyword>
<gene>
    <name evidence="1" type="ORF">EV207_12161</name>
</gene>
<evidence type="ECO:0000313" key="2">
    <source>
        <dbReference type="Proteomes" id="UP000295416"/>
    </source>
</evidence>
<organism evidence="1 2">
    <name type="scientific">Scopulibacillus darangshiensis</name>
    <dbReference type="NCBI Taxonomy" id="442528"/>
    <lineage>
        <taxon>Bacteria</taxon>
        <taxon>Bacillati</taxon>
        <taxon>Bacillota</taxon>
        <taxon>Bacilli</taxon>
        <taxon>Bacillales</taxon>
        <taxon>Sporolactobacillaceae</taxon>
        <taxon>Scopulibacillus</taxon>
    </lineage>
</organism>
<dbReference type="EMBL" id="SLXK01000021">
    <property type="protein sequence ID" value="TCP25631.1"/>
    <property type="molecule type" value="Genomic_DNA"/>
</dbReference>
<reference evidence="1 2" key="1">
    <citation type="submission" date="2019-03" db="EMBL/GenBank/DDBJ databases">
        <title>Genomic Encyclopedia of Type Strains, Phase IV (KMG-IV): sequencing the most valuable type-strain genomes for metagenomic binning, comparative biology and taxonomic classification.</title>
        <authorList>
            <person name="Goeker M."/>
        </authorList>
    </citation>
    <scope>NUCLEOTIDE SEQUENCE [LARGE SCALE GENOMIC DNA]</scope>
    <source>
        <strain evidence="1 2">DSM 19377</strain>
    </source>
</reference>
<name>A0A4R2NVK2_9BACL</name>
<comment type="caution">
    <text evidence="1">The sequence shown here is derived from an EMBL/GenBank/DDBJ whole genome shotgun (WGS) entry which is preliminary data.</text>
</comment>
<proteinExistence type="predicted"/>
<dbReference type="OrthoDB" id="2354479at2"/>
<sequence length="118" mass="13482">MDKNWGYSEKDDEELDNELSGIDDILGRIYPGVEGEGLTYKPYFRILEAKVVEDFLCISIIADDPYDFEQFQEKALDMAKQKANALGNFELRKIGGITVNGQNEPVKQVFHFSRAEEL</sequence>
<dbReference type="AlphaFoldDB" id="A0A4R2NVK2"/>
<evidence type="ECO:0000313" key="1">
    <source>
        <dbReference type="EMBL" id="TCP25631.1"/>
    </source>
</evidence>
<accession>A0A4R2NVK2</accession>
<dbReference type="Proteomes" id="UP000295416">
    <property type="component" value="Unassembled WGS sequence"/>
</dbReference>